<reference evidence="2" key="2">
    <citation type="journal article" date="2015" name="Fish Shellfish Immunol.">
        <title>Early steps in the European eel (Anguilla anguilla)-Vibrio vulnificus interaction in the gills: Role of the RtxA13 toxin.</title>
        <authorList>
            <person name="Callol A."/>
            <person name="Pajuelo D."/>
            <person name="Ebbesson L."/>
            <person name="Teles M."/>
            <person name="MacKenzie S."/>
            <person name="Amaro C."/>
        </authorList>
    </citation>
    <scope>NUCLEOTIDE SEQUENCE</scope>
</reference>
<proteinExistence type="predicted"/>
<feature type="chain" id="PRO_5002430669" evidence="1">
    <location>
        <begin position="26"/>
        <end position="51"/>
    </location>
</feature>
<feature type="signal peptide" evidence="1">
    <location>
        <begin position="1"/>
        <end position="25"/>
    </location>
</feature>
<dbReference type="AlphaFoldDB" id="A0A0E9PD61"/>
<sequence length="51" mass="5743">MVCHMQSCWWSAAVTLDFLLLCSRGHSDQAGWCAVGPCACLLHTRVERRHV</sequence>
<accession>A0A0E9PD61</accession>
<protein>
    <submittedName>
        <fullName evidence="2">Uncharacterized protein</fullName>
    </submittedName>
</protein>
<organism evidence="2">
    <name type="scientific">Anguilla anguilla</name>
    <name type="common">European freshwater eel</name>
    <name type="synonym">Muraena anguilla</name>
    <dbReference type="NCBI Taxonomy" id="7936"/>
    <lineage>
        <taxon>Eukaryota</taxon>
        <taxon>Metazoa</taxon>
        <taxon>Chordata</taxon>
        <taxon>Craniata</taxon>
        <taxon>Vertebrata</taxon>
        <taxon>Euteleostomi</taxon>
        <taxon>Actinopterygii</taxon>
        <taxon>Neopterygii</taxon>
        <taxon>Teleostei</taxon>
        <taxon>Anguilliformes</taxon>
        <taxon>Anguillidae</taxon>
        <taxon>Anguilla</taxon>
    </lineage>
</organism>
<dbReference type="EMBL" id="GBXM01106819">
    <property type="protein sequence ID" value="JAH01758.1"/>
    <property type="molecule type" value="Transcribed_RNA"/>
</dbReference>
<keyword evidence="1" id="KW-0732">Signal</keyword>
<name>A0A0E9PD61_ANGAN</name>
<evidence type="ECO:0000313" key="2">
    <source>
        <dbReference type="EMBL" id="JAH01758.1"/>
    </source>
</evidence>
<reference evidence="2" key="1">
    <citation type="submission" date="2014-11" db="EMBL/GenBank/DDBJ databases">
        <authorList>
            <person name="Amaro Gonzalez C."/>
        </authorList>
    </citation>
    <scope>NUCLEOTIDE SEQUENCE</scope>
</reference>
<evidence type="ECO:0000256" key="1">
    <source>
        <dbReference type="SAM" id="SignalP"/>
    </source>
</evidence>